<dbReference type="STRING" id="1051891.A0A0C3M8K1"/>
<evidence type="ECO:0000313" key="2">
    <source>
        <dbReference type="EMBL" id="KIO30037.1"/>
    </source>
</evidence>
<dbReference type="HOGENOM" id="CLU_014094_0_0_1"/>
<accession>A0A0C3M8K1</accession>
<sequence>MDSVLSVSGRKRLRSEVDDTVLTPKKIRAQLPPTPTSKRISTSANSFLPTRLPSSLQPLFAIYETIEASIVPALATGGVAAPDTHPTDDRKMCIKNVLHHLSVPGLSIETLKRLVYILEWGVERNLGSSQLAPSPLDDDPFGGVPMTPTKANKAGAQWIRGGDSGIVISATTRPDHATGRRTPAYGIGIQMVADKRKSKDFVLQWLDEADERKGAMKDKLRAWAEVQGKNPQNPARTPKGRSASPTPVQLPQVPFADLPPLTAPRTTLGLGTPSPVKRGLLFQTPTKPKASAASSVPFPTPEQTPVFYAVPATPSSTKTAVVGSTRSTPRRAALEERILQKSLQNNGTPSKSRVAITVTRSDGKTETKMISKQELKRRCILGRLDSIAQCVASLFAQQQSGSTTGLNRRRIKKMSEVVGVVAKSSKPRISEGSCGQSHLGLRRISTEQNVLSRGQRIFGNAGQFMP</sequence>
<reference evidence="3" key="2">
    <citation type="submission" date="2015-01" db="EMBL/GenBank/DDBJ databases">
        <title>Evolutionary Origins and Diversification of the Mycorrhizal Mutualists.</title>
        <authorList>
            <consortium name="DOE Joint Genome Institute"/>
            <consortium name="Mycorrhizal Genomics Consortium"/>
            <person name="Kohler A."/>
            <person name="Kuo A."/>
            <person name="Nagy L.G."/>
            <person name="Floudas D."/>
            <person name="Copeland A."/>
            <person name="Barry K.W."/>
            <person name="Cichocki N."/>
            <person name="Veneault-Fourrey C."/>
            <person name="LaButti K."/>
            <person name="Lindquist E.A."/>
            <person name="Lipzen A."/>
            <person name="Lundell T."/>
            <person name="Morin E."/>
            <person name="Murat C."/>
            <person name="Riley R."/>
            <person name="Ohm R."/>
            <person name="Sun H."/>
            <person name="Tunlid A."/>
            <person name="Henrissat B."/>
            <person name="Grigoriev I.V."/>
            <person name="Hibbett D.S."/>
            <person name="Martin F."/>
        </authorList>
    </citation>
    <scope>NUCLEOTIDE SEQUENCE [LARGE SCALE GENOMIC DNA]</scope>
    <source>
        <strain evidence="3">MUT 4182</strain>
    </source>
</reference>
<feature type="region of interest" description="Disordered" evidence="1">
    <location>
        <begin position="225"/>
        <end position="276"/>
    </location>
</feature>
<organism evidence="2 3">
    <name type="scientific">Tulasnella calospora MUT 4182</name>
    <dbReference type="NCBI Taxonomy" id="1051891"/>
    <lineage>
        <taxon>Eukaryota</taxon>
        <taxon>Fungi</taxon>
        <taxon>Dikarya</taxon>
        <taxon>Basidiomycota</taxon>
        <taxon>Agaricomycotina</taxon>
        <taxon>Agaricomycetes</taxon>
        <taxon>Cantharellales</taxon>
        <taxon>Tulasnellaceae</taxon>
        <taxon>Tulasnella</taxon>
    </lineage>
</organism>
<dbReference type="InterPro" id="IPR038090">
    <property type="entry name" value="Cdt1_C_WH_dom_sf"/>
</dbReference>
<evidence type="ECO:0000313" key="3">
    <source>
        <dbReference type="Proteomes" id="UP000054248"/>
    </source>
</evidence>
<name>A0A0C3M8K1_9AGAM</name>
<dbReference type="Proteomes" id="UP000054248">
    <property type="component" value="Unassembled WGS sequence"/>
</dbReference>
<gene>
    <name evidence="2" type="ORF">M407DRAFT_159818</name>
</gene>
<keyword evidence="3" id="KW-1185">Reference proteome</keyword>
<reference evidence="2 3" key="1">
    <citation type="submission" date="2014-04" db="EMBL/GenBank/DDBJ databases">
        <authorList>
            <consortium name="DOE Joint Genome Institute"/>
            <person name="Kuo A."/>
            <person name="Girlanda M."/>
            <person name="Perotto S."/>
            <person name="Kohler A."/>
            <person name="Nagy L.G."/>
            <person name="Floudas D."/>
            <person name="Copeland A."/>
            <person name="Barry K.W."/>
            <person name="Cichocki N."/>
            <person name="Veneault-Fourrey C."/>
            <person name="LaButti K."/>
            <person name="Lindquist E.A."/>
            <person name="Lipzen A."/>
            <person name="Lundell T."/>
            <person name="Morin E."/>
            <person name="Murat C."/>
            <person name="Sun H."/>
            <person name="Tunlid A."/>
            <person name="Henrissat B."/>
            <person name="Grigoriev I.V."/>
            <person name="Hibbett D.S."/>
            <person name="Martin F."/>
            <person name="Nordberg H.P."/>
            <person name="Cantor M.N."/>
            <person name="Hua S.X."/>
        </authorList>
    </citation>
    <scope>NUCLEOTIDE SEQUENCE [LARGE SCALE GENOMIC DNA]</scope>
    <source>
        <strain evidence="2 3">MUT 4182</strain>
    </source>
</reference>
<evidence type="ECO:0008006" key="4">
    <source>
        <dbReference type="Google" id="ProtNLM"/>
    </source>
</evidence>
<dbReference type="EMBL" id="KN822976">
    <property type="protein sequence ID" value="KIO30037.1"/>
    <property type="molecule type" value="Genomic_DNA"/>
</dbReference>
<proteinExistence type="predicted"/>
<evidence type="ECO:0000256" key="1">
    <source>
        <dbReference type="SAM" id="MobiDB-lite"/>
    </source>
</evidence>
<protein>
    <recommendedName>
        <fullName evidence="4">DNA replication factor Cdt1 C-terminal domain-containing protein</fullName>
    </recommendedName>
</protein>
<dbReference type="AlphaFoldDB" id="A0A0C3M8K1"/>
<dbReference type="OrthoDB" id="3366139at2759"/>
<dbReference type="Gene3D" id="1.10.10.1420">
    <property type="entry name" value="DNA replication factor Cdt1, C-terminal WH domain"/>
    <property type="match status" value="1"/>
</dbReference>